<dbReference type="GO" id="GO:0016491">
    <property type="term" value="F:oxidoreductase activity"/>
    <property type="evidence" value="ECO:0007669"/>
    <property type="project" value="TreeGrafter"/>
</dbReference>
<reference evidence="3 4" key="1">
    <citation type="submission" date="2016-01" db="EMBL/GenBank/DDBJ databases">
        <title>The new phylogeny of the genus Mycobacterium.</title>
        <authorList>
            <person name="Tarcisio F."/>
            <person name="Conor M."/>
            <person name="Antonella G."/>
            <person name="Elisabetta G."/>
            <person name="Giulia F.S."/>
            <person name="Sara T."/>
            <person name="Anna F."/>
            <person name="Clotilde B."/>
            <person name="Roberto B."/>
            <person name="Veronica D.S."/>
            <person name="Fabio R."/>
            <person name="Monica P."/>
            <person name="Olivier J."/>
            <person name="Enrico T."/>
            <person name="Nicola S."/>
        </authorList>
    </citation>
    <scope>NUCLEOTIDE SEQUENCE [LARGE SCALE GENOMIC DNA]</scope>
    <source>
        <strain evidence="3 4">DSM 44616</strain>
    </source>
</reference>
<evidence type="ECO:0000256" key="2">
    <source>
        <dbReference type="RuleBase" id="RU000363"/>
    </source>
</evidence>
<dbReference type="InterPro" id="IPR020904">
    <property type="entry name" value="Sc_DH/Rdtase_CS"/>
</dbReference>
<dbReference type="Gene3D" id="3.40.50.720">
    <property type="entry name" value="NAD(P)-binding Rossmann-like Domain"/>
    <property type="match status" value="1"/>
</dbReference>
<dbReference type="PANTHER" id="PTHR43313:SF1">
    <property type="entry name" value="3BETA-HYDROXYSTEROID DEHYDROGENASE DHS-16"/>
    <property type="match status" value="1"/>
</dbReference>
<dbReference type="InterPro" id="IPR002347">
    <property type="entry name" value="SDR_fam"/>
</dbReference>
<dbReference type="AlphaFoldDB" id="A0AAJ3TVV7"/>
<comment type="similarity">
    <text evidence="1 2">Belongs to the short-chain dehydrogenases/reductases (SDR) family.</text>
</comment>
<comment type="caution">
    <text evidence="3">The sequence shown here is derived from an EMBL/GenBank/DDBJ whole genome shotgun (WGS) entry which is preliminary data.</text>
</comment>
<evidence type="ECO:0000256" key="1">
    <source>
        <dbReference type="ARBA" id="ARBA00006484"/>
    </source>
</evidence>
<name>A0AAJ3TVV7_9MYCO</name>
<dbReference type="PROSITE" id="PS00061">
    <property type="entry name" value="ADH_SHORT"/>
    <property type="match status" value="1"/>
</dbReference>
<protein>
    <submittedName>
        <fullName evidence="3">Dehydrogenase</fullName>
    </submittedName>
</protein>
<evidence type="ECO:0000313" key="4">
    <source>
        <dbReference type="Proteomes" id="UP000193387"/>
    </source>
</evidence>
<accession>A0AAJ3TVV7</accession>
<dbReference type="InterPro" id="IPR036291">
    <property type="entry name" value="NAD(P)-bd_dom_sf"/>
</dbReference>
<keyword evidence="4" id="KW-1185">Reference proteome</keyword>
<dbReference type="Proteomes" id="UP000193387">
    <property type="component" value="Unassembled WGS sequence"/>
</dbReference>
<organism evidence="3 4">
    <name type="scientific">Mycobacterium saskatchewanense</name>
    <dbReference type="NCBI Taxonomy" id="220927"/>
    <lineage>
        <taxon>Bacteria</taxon>
        <taxon>Bacillati</taxon>
        <taxon>Actinomycetota</taxon>
        <taxon>Actinomycetes</taxon>
        <taxon>Mycobacteriales</taxon>
        <taxon>Mycobacteriaceae</taxon>
        <taxon>Mycobacterium</taxon>
        <taxon>Mycobacterium simiae complex</taxon>
    </lineage>
</organism>
<dbReference type="PANTHER" id="PTHR43313">
    <property type="entry name" value="SHORT-CHAIN DEHYDROGENASE/REDUCTASE FAMILY 9C"/>
    <property type="match status" value="1"/>
</dbReference>
<dbReference type="PRINTS" id="PR00080">
    <property type="entry name" value="SDRFAMILY"/>
</dbReference>
<sequence>MSTRNSADRHELIVVSGASTGIGAATARELARRGFHVLAGVRREQDAEALRAERIEPQILDITVESDIAAIADRVASDPQHRPLRALVNNAGIAVNAPFEALPLAQWRRQFEVNLFGHIAITQALFPALLNGAGTVVNISSIGGKVVLPTYGAYAGSKFALEAVSDALRREVIGTGIRIVVVEPGAVKTTMPERGIATALELQADMTAAQRARYGDLIAASTAQARSFCATGVSADHAAKVIAKAATASRPRTRYTIGRDAAVLARISRIVSDRVLDRIVARELRRFRDGDQSRAPRNTVGAVQA</sequence>
<dbReference type="SUPFAM" id="SSF51735">
    <property type="entry name" value="NAD(P)-binding Rossmann-fold domains"/>
    <property type="match status" value="1"/>
</dbReference>
<evidence type="ECO:0000313" key="3">
    <source>
        <dbReference type="EMBL" id="ORW72751.1"/>
    </source>
</evidence>
<proteinExistence type="inferred from homology"/>
<dbReference type="Pfam" id="PF00106">
    <property type="entry name" value="adh_short"/>
    <property type="match status" value="1"/>
</dbReference>
<dbReference type="RefSeq" id="WP_085255162.1">
    <property type="nucleotide sequence ID" value="NZ_AP022573.1"/>
</dbReference>
<dbReference type="PRINTS" id="PR00081">
    <property type="entry name" value="GDHRDH"/>
</dbReference>
<gene>
    <name evidence="3" type="ORF">AWC23_08990</name>
</gene>
<dbReference type="EMBL" id="LQPR01000022">
    <property type="protein sequence ID" value="ORW72751.1"/>
    <property type="molecule type" value="Genomic_DNA"/>
</dbReference>
<dbReference type="GO" id="GO:0008202">
    <property type="term" value="P:steroid metabolic process"/>
    <property type="evidence" value="ECO:0007669"/>
    <property type="project" value="TreeGrafter"/>
</dbReference>